<gene>
    <name evidence="2" type="ORF">HINF_LOCUS56011</name>
    <name evidence="1" type="ORF">HINF_LOCUS6534</name>
</gene>
<dbReference type="EMBL" id="CATOUU010000169">
    <property type="protein sequence ID" value="CAI9918889.1"/>
    <property type="molecule type" value="Genomic_DNA"/>
</dbReference>
<evidence type="ECO:0000313" key="3">
    <source>
        <dbReference type="Proteomes" id="UP001642409"/>
    </source>
</evidence>
<dbReference type="AlphaFoldDB" id="A0AA86NFS1"/>
<evidence type="ECO:0000313" key="2">
    <source>
        <dbReference type="EMBL" id="CAL6073248.1"/>
    </source>
</evidence>
<comment type="caution">
    <text evidence="1">The sequence shown here is derived from an EMBL/GenBank/DDBJ whole genome shotgun (WGS) entry which is preliminary data.</text>
</comment>
<accession>A0AA86NFS1</accession>
<dbReference type="Proteomes" id="UP001642409">
    <property type="component" value="Unassembled WGS sequence"/>
</dbReference>
<name>A0AA86NFS1_9EUKA</name>
<proteinExistence type="predicted"/>
<reference evidence="2 3" key="2">
    <citation type="submission" date="2024-07" db="EMBL/GenBank/DDBJ databases">
        <authorList>
            <person name="Akdeniz Z."/>
        </authorList>
    </citation>
    <scope>NUCLEOTIDE SEQUENCE [LARGE SCALE GENOMIC DNA]</scope>
</reference>
<reference evidence="1" key="1">
    <citation type="submission" date="2023-06" db="EMBL/GenBank/DDBJ databases">
        <authorList>
            <person name="Kurt Z."/>
        </authorList>
    </citation>
    <scope>NUCLEOTIDE SEQUENCE</scope>
</reference>
<protein>
    <submittedName>
        <fullName evidence="2">Hypothetical_protein</fullName>
    </submittedName>
</protein>
<keyword evidence="3" id="KW-1185">Reference proteome</keyword>
<dbReference type="EMBL" id="CAXDID020000300">
    <property type="protein sequence ID" value="CAL6073248.1"/>
    <property type="molecule type" value="Genomic_DNA"/>
</dbReference>
<evidence type="ECO:0000313" key="1">
    <source>
        <dbReference type="EMBL" id="CAI9918889.1"/>
    </source>
</evidence>
<organism evidence="1">
    <name type="scientific">Hexamita inflata</name>
    <dbReference type="NCBI Taxonomy" id="28002"/>
    <lineage>
        <taxon>Eukaryota</taxon>
        <taxon>Metamonada</taxon>
        <taxon>Diplomonadida</taxon>
        <taxon>Hexamitidae</taxon>
        <taxon>Hexamitinae</taxon>
        <taxon>Hexamita</taxon>
    </lineage>
</organism>
<sequence>MLANDIALFVSSTETSLVQVKSRVENRYIISFYNQQRQLSVPTANIVPFSVEMAQKLNYSPNKHSGKFYHKLLNGGGYSSNGQKMHFDGHKTVTENQTENKQTIKIKIREPEFSEDKIGERVIVQERNDCYCVTMNKVPNIMKTKHENIFHPEFEVDNILTTKSCYILALDSCYKILTKTLIDHVSVNQCIQRFVSQYLDLNKFVNRLLQFMKENAEEIHYQDEKYDSDPLNWNAVTIFRVSTKLNQLCQDEADMAKYLQLLDFIERTFYTNFNKLE</sequence>